<keyword evidence="4" id="KW-1185">Reference proteome</keyword>
<dbReference type="PANTHER" id="PTHR43037">
    <property type="entry name" value="UNNAMED PRODUCT-RELATED"/>
    <property type="match status" value="1"/>
</dbReference>
<comment type="caution">
    <text evidence="3">The sequence shown here is derived from an EMBL/GenBank/DDBJ whole genome shotgun (WGS) entry which is preliminary data.</text>
</comment>
<organism evidence="3 4">
    <name type="scientific">Nocardioides bruguierae</name>
    <dbReference type="NCBI Taxonomy" id="2945102"/>
    <lineage>
        <taxon>Bacteria</taxon>
        <taxon>Bacillati</taxon>
        <taxon>Actinomycetota</taxon>
        <taxon>Actinomycetes</taxon>
        <taxon>Propionibacteriales</taxon>
        <taxon>Nocardioidaceae</taxon>
        <taxon>Nocardioides</taxon>
    </lineage>
</organism>
<reference evidence="3" key="1">
    <citation type="submission" date="2022-05" db="EMBL/GenBank/DDBJ databases">
        <authorList>
            <person name="Tuo L."/>
        </authorList>
    </citation>
    <scope>NUCLEOTIDE SEQUENCE</scope>
    <source>
        <strain evidence="3">BSK12Z-4</strain>
    </source>
</reference>
<dbReference type="SUPFAM" id="SSF53474">
    <property type="entry name" value="alpha/beta-Hydrolases"/>
    <property type="match status" value="1"/>
</dbReference>
<sequence length="298" mass="31852">MSALAVTPEQSTPVAERVDMVSGGRRRSYRMVRPSDVEPGAPILLALHGSLMDADSFRQFSGGTFDDVAARDGVVVVYPDAIEGMWVDGRIDTPAKAREMGVDDVAFLAHVLEDVAARTGADTDRAYVVGFSNGGQMATTLAHVRPDLAHGVALVGATLPVAENWDVDDQRVAMPVLLVHGTEDPVVPYAGGVASLFGKARGANLSIRDTSSYWLQRNGITSRGASRFLADDGATRVRHLHWEEDGKHPVALYSVQGGGHSVPNLRVRAFKKMGATNRALDTGAVAWDFFSAAESAQR</sequence>
<dbReference type="AlphaFoldDB" id="A0A9X2D8B9"/>
<dbReference type="RefSeq" id="WP_250827685.1">
    <property type="nucleotide sequence ID" value="NZ_JAMOIL010000015.1"/>
</dbReference>
<dbReference type="EMBL" id="JAMOIL010000015">
    <property type="protein sequence ID" value="MCM0621210.1"/>
    <property type="molecule type" value="Genomic_DNA"/>
</dbReference>
<accession>A0A9X2D8B9</accession>
<dbReference type="InterPro" id="IPR050955">
    <property type="entry name" value="Plant_Biomass_Hydrol_Est"/>
</dbReference>
<dbReference type="InterPro" id="IPR029058">
    <property type="entry name" value="AB_hydrolase_fold"/>
</dbReference>
<evidence type="ECO:0000256" key="1">
    <source>
        <dbReference type="ARBA" id="ARBA00022729"/>
    </source>
</evidence>
<dbReference type="GO" id="GO:0016787">
    <property type="term" value="F:hydrolase activity"/>
    <property type="evidence" value="ECO:0007669"/>
    <property type="project" value="UniProtKB-KW"/>
</dbReference>
<gene>
    <name evidence="3" type="ORF">M8330_13015</name>
</gene>
<feature type="domain" description="Phospholipase/carboxylesterase/thioesterase" evidence="2">
    <location>
        <begin position="91"/>
        <end position="194"/>
    </location>
</feature>
<dbReference type="Gene3D" id="3.40.50.1820">
    <property type="entry name" value="alpha/beta hydrolase"/>
    <property type="match status" value="1"/>
</dbReference>
<name>A0A9X2D8B9_9ACTN</name>
<protein>
    <submittedName>
        <fullName evidence="3">Dienelactone hydrolase family protein</fullName>
    </submittedName>
</protein>
<dbReference type="Pfam" id="PF02230">
    <property type="entry name" value="Abhydrolase_2"/>
    <property type="match status" value="1"/>
</dbReference>
<evidence type="ECO:0000313" key="4">
    <source>
        <dbReference type="Proteomes" id="UP001139485"/>
    </source>
</evidence>
<dbReference type="InterPro" id="IPR003140">
    <property type="entry name" value="PLipase/COase/thioEstase"/>
</dbReference>
<dbReference type="PANTHER" id="PTHR43037:SF1">
    <property type="entry name" value="BLL1128 PROTEIN"/>
    <property type="match status" value="1"/>
</dbReference>
<evidence type="ECO:0000313" key="3">
    <source>
        <dbReference type="EMBL" id="MCM0621210.1"/>
    </source>
</evidence>
<keyword evidence="1" id="KW-0732">Signal</keyword>
<keyword evidence="3" id="KW-0378">Hydrolase</keyword>
<proteinExistence type="predicted"/>
<dbReference type="Proteomes" id="UP001139485">
    <property type="component" value="Unassembled WGS sequence"/>
</dbReference>
<evidence type="ECO:0000259" key="2">
    <source>
        <dbReference type="Pfam" id="PF02230"/>
    </source>
</evidence>